<dbReference type="InterPro" id="IPR003593">
    <property type="entry name" value="AAA+_ATPase"/>
</dbReference>
<keyword evidence="2" id="KW-0813">Transport</keyword>
<feature type="domain" description="ABC transporter" evidence="11">
    <location>
        <begin position="257"/>
        <end position="505"/>
    </location>
</feature>
<dbReference type="InterPro" id="IPR027417">
    <property type="entry name" value="P-loop_NTPase"/>
</dbReference>
<sequence>MTGDHISSSVSVEFDTIVKAFGPVQVLHGVSFALAPGRVYGLLGENGAGKSTLMKILAGYEQPSSGTLHINGAAQSFGSSRDAEAQGIVLIHQEFNLAEDLSVAQNIFLGHEKKRGLLLDDAAMDREAAAALAQVGLKIDPRTKVRRLIVAEKQLVEIAKAVARRARLLIMDEPTATLTPGETERLFKLIAQLRADGVTIVYISHKLDEVERVTDDVIVMRDGRFVTRSLTADVTRQQMANLMVGRELADLYPPRDAVVRDVAPAMKVHGFSVPGWAQDVGFEVRPGEILGFAGLVGAGRTELFEGLMGLRPASGQVEMLGRTVPNGKGWRNPRDAAKHGFSYLSEDRKGKGLHVHFGLRQNLTLMALERYATPWLQPAAERAALAEAVKDYGIRTGDLDARASSLSGGNQQKLALAKVLQPQPKVVVLDEPTRGVDVGAKRDIYFLIQRLAREGLAVIVVSSELMELIGLCHRVAVMRAGRLVTTLDAEHLTEEELIAHATGTAHEHTSA</sequence>
<keyword evidence="4" id="KW-0997">Cell inner membrane</keyword>
<dbReference type="EMBL" id="RCZI01000006">
    <property type="protein sequence ID" value="TPG23932.1"/>
    <property type="molecule type" value="Genomic_DNA"/>
</dbReference>
<dbReference type="PANTHER" id="PTHR43790">
    <property type="entry name" value="CARBOHYDRATE TRANSPORT ATP-BINDING PROTEIN MG119-RELATED"/>
    <property type="match status" value="1"/>
</dbReference>
<dbReference type="PROSITE" id="PS50893">
    <property type="entry name" value="ABC_TRANSPORTER_2"/>
    <property type="match status" value="2"/>
</dbReference>
<dbReference type="GO" id="GO:0016887">
    <property type="term" value="F:ATP hydrolysis activity"/>
    <property type="evidence" value="ECO:0007669"/>
    <property type="project" value="InterPro"/>
</dbReference>
<dbReference type="InterPro" id="IPR050107">
    <property type="entry name" value="ABC_carbohydrate_import_ATPase"/>
</dbReference>
<comment type="subcellular location">
    <subcellularLocation>
        <location evidence="1">Cell membrane</location>
        <topology evidence="1">Peripheral membrane protein</topology>
    </subcellularLocation>
</comment>
<dbReference type="PROSITE" id="PS00211">
    <property type="entry name" value="ABC_TRANSPORTER_1"/>
    <property type="match status" value="1"/>
</dbReference>
<evidence type="ECO:0000256" key="3">
    <source>
        <dbReference type="ARBA" id="ARBA00022475"/>
    </source>
</evidence>
<accession>A0A502DGU3</accession>
<evidence type="ECO:0000313" key="13">
    <source>
        <dbReference type="Proteomes" id="UP000319212"/>
    </source>
</evidence>
<dbReference type="CDD" id="cd03215">
    <property type="entry name" value="ABC_Carb_Monos_II"/>
    <property type="match status" value="1"/>
</dbReference>
<feature type="domain" description="ABC transporter" evidence="11">
    <location>
        <begin position="12"/>
        <end position="247"/>
    </location>
</feature>
<dbReference type="PANTHER" id="PTHR43790:SF9">
    <property type="entry name" value="GALACTOFURANOSE TRANSPORTER ATP-BINDING PROTEIN YTFR"/>
    <property type="match status" value="1"/>
</dbReference>
<dbReference type="CDD" id="cd03216">
    <property type="entry name" value="ABC_Carb_Monos_I"/>
    <property type="match status" value="1"/>
</dbReference>
<evidence type="ECO:0000256" key="5">
    <source>
        <dbReference type="ARBA" id="ARBA00022597"/>
    </source>
</evidence>
<keyword evidence="3" id="KW-1003">Cell membrane</keyword>
<evidence type="ECO:0000313" key="12">
    <source>
        <dbReference type="EMBL" id="TPG23932.1"/>
    </source>
</evidence>
<gene>
    <name evidence="12" type="ORF">EAH82_18955</name>
</gene>
<dbReference type="Pfam" id="PF00005">
    <property type="entry name" value="ABC_tran"/>
    <property type="match status" value="2"/>
</dbReference>
<proteinExistence type="predicted"/>
<evidence type="ECO:0000256" key="9">
    <source>
        <dbReference type="ARBA" id="ARBA00022967"/>
    </source>
</evidence>
<dbReference type="FunFam" id="3.40.50.300:FF:000127">
    <property type="entry name" value="Ribose import ATP-binding protein RbsA"/>
    <property type="match status" value="1"/>
</dbReference>
<evidence type="ECO:0000256" key="6">
    <source>
        <dbReference type="ARBA" id="ARBA00022737"/>
    </source>
</evidence>
<dbReference type="Proteomes" id="UP000319212">
    <property type="component" value="Unassembled WGS sequence"/>
</dbReference>
<evidence type="ECO:0000256" key="10">
    <source>
        <dbReference type="ARBA" id="ARBA00023136"/>
    </source>
</evidence>
<organism evidence="12 13">
    <name type="scientific">Variovorax guangxiensis</name>
    <dbReference type="NCBI Taxonomy" id="1775474"/>
    <lineage>
        <taxon>Bacteria</taxon>
        <taxon>Pseudomonadati</taxon>
        <taxon>Pseudomonadota</taxon>
        <taxon>Betaproteobacteria</taxon>
        <taxon>Burkholderiales</taxon>
        <taxon>Comamonadaceae</taxon>
        <taxon>Variovorax</taxon>
    </lineage>
</organism>
<evidence type="ECO:0000256" key="4">
    <source>
        <dbReference type="ARBA" id="ARBA00022519"/>
    </source>
</evidence>
<reference evidence="12 13" key="1">
    <citation type="journal article" date="2019" name="Environ. Microbiol.">
        <title>Species interactions and distinct microbial communities in high Arctic permafrost affected cryosols are associated with the CH4 and CO2 gas fluxes.</title>
        <authorList>
            <person name="Altshuler I."/>
            <person name="Hamel J."/>
            <person name="Turney S."/>
            <person name="Magnuson E."/>
            <person name="Levesque R."/>
            <person name="Greer C."/>
            <person name="Whyte L.G."/>
        </authorList>
    </citation>
    <scope>NUCLEOTIDE SEQUENCE [LARGE SCALE GENOMIC DNA]</scope>
    <source>
        <strain evidence="12 13">S06.C</strain>
    </source>
</reference>
<name>A0A502DGU3_9BURK</name>
<evidence type="ECO:0000256" key="2">
    <source>
        <dbReference type="ARBA" id="ARBA00022448"/>
    </source>
</evidence>
<dbReference type="RefSeq" id="WP_140844691.1">
    <property type="nucleotide sequence ID" value="NZ_RCZI01000006.1"/>
</dbReference>
<dbReference type="InterPro" id="IPR017871">
    <property type="entry name" value="ABC_transporter-like_CS"/>
</dbReference>
<dbReference type="SUPFAM" id="SSF52540">
    <property type="entry name" value="P-loop containing nucleoside triphosphate hydrolases"/>
    <property type="match status" value="2"/>
</dbReference>
<dbReference type="Gene3D" id="3.40.50.300">
    <property type="entry name" value="P-loop containing nucleotide triphosphate hydrolases"/>
    <property type="match status" value="2"/>
</dbReference>
<keyword evidence="6" id="KW-0677">Repeat</keyword>
<dbReference type="AlphaFoldDB" id="A0A502DGU3"/>
<protein>
    <submittedName>
        <fullName evidence="12">Sugar ABC transporter ATP-binding protein</fullName>
    </submittedName>
</protein>
<keyword evidence="8 12" id="KW-0067">ATP-binding</keyword>
<dbReference type="InterPro" id="IPR003439">
    <property type="entry name" value="ABC_transporter-like_ATP-bd"/>
</dbReference>
<dbReference type="GO" id="GO:0005524">
    <property type="term" value="F:ATP binding"/>
    <property type="evidence" value="ECO:0007669"/>
    <property type="project" value="UniProtKB-KW"/>
</dbReference>
<keyword evidence="9" id="KW-1278">Translocase</keyword>
<comment type="caution">
    <text evidence="12">The sequence shown here is derived from an EMBL/GenBank/DDBJ whole genome shotgun (WGS) entry which is preliminary data.</text>
</comment>
<keyword evidence="5" id="KW-0762">Sugar transport</keyword>
<dbReference type="GO" id="GO:0005886">
    <property type="term" value="C:plasma membrane"/>
    <property type="evidence" value="ECO:0007669"/>
    <property type="project" value="UniProtKB-SubCell"/>
</dbReference>
<evidence type="ECO:0000256" key="8">
    <source>
        <dbReference type="ARBA" id="ARBA00022840"/>
    </source>
</evidence>
<evidence type="ECO:0000256" key="7">
    <source>
        <dbReference type="ARBA" id="ARBA00022741"/>
    </source>
</evidence>
<dbReference type="OrthoDB" id="9776369at2"/>
<dbReference type="SMART" id="SM00382">
    <property type="entry name" value="AAA"/>
    <property type="match status" value="2"/>
</dbReference>
<evidence type="ECO:0000256" key="1">
    <source>
        <dbReference type="ARBA" id="ARBA00004202"/>
    </source>
</evidence>
<evidence type="ECO:0000259" key="11">
    <source>
        <dbReference type="PROSITE" id="PS50893"/>
    </source>
</evidence>
<keyword evidence="10" id="KW-0472">Membrane</keyword>
<keyword evidence="7" id="KW-0547">Nucleotide-binding</keyword>